<evidence type="ECO:0000313" key="1">
    <source>
        <dbReference type="EMBL" id="GAH96489.1"/>
    </source>
</evidence>
<protein>
    <submittedName>
        <fullName evidence="1">Uncharacterized protein</fullName>
    </submittedName>
</protein>
<dbReference type="AlphaFoldDB" id="X1L243"/>
<gene>
    <name evidence="1" type="ORF">S03H2_69319</name>
</gene>
<proteinExistence type="predicted"/>
<comment type="caution">
    <text evidence="1">The sequence shown here is derived from an EMBL/GenBank/DDBJ whole genome shotgun (WGS) entry which is preliminary data.</text>
</comment>
<feature type="non-terminal residue" evidence="1">
    <location>
        <position position="40"/>
    </location>
</feature>
<accession>X1L243</accession>
<sequence>MIFLERMSVDSGKTAADPEWEKLTIVKGEIQEWVMFMPSQ</sequence>
<name>X1L243_9ZZZZ</name>
<dbReference type="EMBL" id="BARU01045777">
    <property type="protein sequence ID" value="GAH96489.1"/>
    <property type="molecule type" value="Genomic_DNA"/>
</dbReference>
<organism evidence="1">
    <name type="scientific">marine sediment metagenome</name>
    <dbReference type="NCBI Taxonomy" id="412755"/>
    <lineage>
        <taxon>unclassified sequences</taxon>
        <taxon>metagenomes</taxon>
        <taxon>ecological metagenomes</taxon>
    </lineage>
</organism>
<reference evidence="1" key="1">
    <citation type="journal article" date="2014" name="Front. Microbiol.">
        <title>High frequency of phylogenetically diverse reductive dehalogenase-homologous genes in deep subseafloor sedimentary metagenomes.</title>
        <authorList>
            <person name="Kawai M."/>
            <person name="Futagami T."/>
            <person name="Toyoda A."/>
            <person name="Takaki Y."/>
            <person name="Nishi S."/>
            <person name="Hori S."/>
            <person name="Arai W."/>
            <person name="Tsubouchi T."/>
            <person name="Morono Y."/>
            <person name="Uchiyama I."/>
            <person name="Ito T."/>
            <person name="Fujiyama A."/>
            <person name="Inagaki F."/>
            <person name="Takami H."/>
        </authorList>
    </citation>
    <scope>NUCLEOTIDE SEQUENCE</scope>
    <source>
        <strain evidence="1">Expedition CK06-06</strain>
    </source>
</reference>